<proteinExistence type="predicted"/>
<dbReference type="Pfam" id="PF01583">
    <property type="entry name" value="APS_kinase"/>
    <property type="match status" value="1"/>
</dbReference>
<evidence type="ECO:0000313" key="3">
    <source>
        <dbReference type="EMBL" id="SCB62029.1"/>
    </source>
</evidence>
<organism evidence="3 4">
    <name type="scientific">Rhizobium aethiopicum</name>
    <dbReference type="NCBI Taxonomy" id="1138170"/>
    <lineage>
        <taxon>Bacteria</taxon>
        <taxon>Pseudomonadati</taxon>
        <taxon>Pseudomonadota</taxon>
        <taxon>Alphaproteobacteria</taxon>
        <taxon>Hyphomicrobiales</taxon>
        <taxon>Rhizobiaceae</taxon>
        <taxon>Rhizobium/Agrobacterium group</taxon>
        <taxon>Rhizobium</taxon>
    </lineage>
</organism>
<keyword evidence="1" id="KW-0808">Transferase</keyword>
<evidence type="ECO:0000313" key="4">
    <source>
        <dbReference type="Proteomes" id="UP000198723"/>
    </source>
</evidence>
<dbReference type="InterPro" id="IPR059117">
    <property type="entry name" value="APS_kinase_dom"/>
</dbReference>
<evidence type="ECO:0000256" key="1">
    <source>
        <dbReference type="ARBA" id="ARBA00022679"/>
    </source>
</evidence>
<dbReference type="GO" id="GO:0016301">
    <property type="term" value="F:kinase activity"/>
    <property type="evidence" value="ECO:0007669"/>
    <property type="project" value="UniProtKB-KW"/>
</dbReference>
<sequence>MEEGELIEIFGDTPLEECARRGPKRKALAGKIANSTRVSSPYEILGALSYISKRLATTLRSWRLRSNSSSKGEWSKYA</sequence>
<dbReference type="Gene3D" id="3.40.50.300">
    <property type="entry name" value="P-loop containing nucleotide triphosphate hydrolases"/>
    <property type="match status" value="1"/>
</dbReference>
<feature type="domain" description="APS kinase" evidence="2">
    <location>
        <begin position="3"/>
        <end position="43"/>
    </location>
</feature>
<dbReference type="InterPro" id="IPR027417">
    <property type="entry name" value="P-loop_NTPase"/>
</dbReference>
<gene>
    <name evidence="3" type="ORF">GA0061105_1306</name>
</gene>
<reference evidence="3 4" key="1">
    <citation type="submission" date="2016-08" db="EMBL/GenBank/DDBJ databases">
        <authorList>
            <person name="Seilhamer J.J."/>
        </authorList>
    </citation>
    <scope>NUCLEOTIDE SEQUENCE [LARGE SCALE GENOMIC DNA]</scope>
    <source>
        <strain evidence="3 4">HBR26</strain>
    </source>
</reference>
<name>A0A1C3YCC0_9HYPH</name>
<accession>A0A1C3YCC0</accession>
<dbReference type="Proteomes" id="UP000198723">
    <property type="component" value="Unassembled WGS sequence"/>
</dbReference>
<dbReference type="EMBL" id="FMAJ01000030">
    <property type="protein sequence ID" value="SCB62029.1"/>
    <property type="molecule type" value="Genomic_DNA"/>
</dbReference>
<evidence type="ECO:0000259" key="2">
    <source>
        <dbReference type="Pfam" id="PF01583"/>
    </source>
</evidence>
<dbReference type="STRING" id="1138170.GA0061105_1306"/>
<keyword evidence="3" id="KW-0418">Kinase</keyword>
<protein>
    <submittedName>
        <fullName evidence="3">Adenylylsulphate kinase</fullName>
    </submittedName>
</protein>
<dbReference type="AlphaFoldDB" id="A0A1C3YCC0"/>